<sequence>MQMPRAQYVMRTNLLNNVRTITQHKRIKALQHTHERNNSGPLHSGSPILIRRALPLSVGHGQPVIPADAHHPLKVLQTVVLGRGLCHF</sequence>
<accession>A0AAV4U5S0</accession>
<gene>
    <name evidence="1" type="ORF">CEXT_509691</name>
</gene>
<comment type="caution">
    <text evidence="1">The sequence shown here is derived from an EMBL/GenBank/DDBJ whole genome shotgun (WGS) entry which is preliminary data.</text>
</comment>
<dbReference type="Proteomes" id="UP001054945">
    <property type="component" value="Unassembled WGS sequence"/>
</dbReference>
<dbReference type="EMBL" id="BPLR01012321">
    <property type="protein sequence ID" value="GIY53090.1"/>
    <property type="molecule type" value="Genomic_DNA"/>
</dbReference>
<name>A0AAV4U5S0_CAEEX</name>
<organism evidence="1 2">
    <name type="scientific">Caerostris extrusa</name>
    <name type="common">Bark spider</name>
    <name type="synonym">Caerostris bankana</name>
    <dbReference type="NCBI Taxonomy" id="172846"/>
    <lineage>
        <taxon>Eukaryota</taxon>
        <taxon>Metazoa</taxon>
        <taxon>Ecdysozoa</taxon>
        <taxon>Arthropoda</taxon>
        <taxon>Chelicerata</taxon>
        <taxon>Arachnida</taxon>
        <taxon>Araneae</taxon>
        <taxon>Araneomorphae</taxon>
        <taxon>Entelegynae</taxon>
        <taxon>Araneoidea</taxon>
        <taxon>Araneidae</taxon>
        <taxon>Caerostris</taxon>
    </lineage>
</organism>
<reference evidence="1 2" key="1">
    <citation type="submission" date="2021-06" db="EMBL/GenBank/DDBJ databases">
        <title>Caerostris extrusa draft genome.</title>
        <authorList>
            <person name="Kono N."/>
            <person name="Arakawa K."/>
        </authorList>
    </citation>
    <scope>NUCLEOTIDE SEQUENCE [LARGE SCALE GENOMIC DNA]</scope>
</reference>
<keyword evidence="2" id="KW-1185">Reference proteome</keyword>
<dbReference type="AlphaFoldDB" id="A0AAV4U5S0"/>
<protein>
    <submittedName>
        <fullName evidence="1">Uncharacterized protein</fullName>
    </submittedName>
</protein>
<proteinExistence type="predicted"/>
<evidence type="ECO:0000313" key="1">
    <source>
        <dbReference type="EMBL" id="GIY53090.1"/>
    </source>
</evidence>
<evidence type="ECO:0000313" key="2">
    <source>
        <dbReference type="Proteomes" id="UP001054945"/>
    </source>
</evidence>